<reference evidence="3 4" key="1">
    <citation type="submission" date="2020-06" db="EMBL/GenBank/DDBJ databases">
        <authorList>
            <person name="Li R."/>
            <person name="Bekaert M."/>
        </authorList>
    </citation>
    <scope>NUCLEOTIDE SEQUENCE [LARGE SCALE GENOMIC DNA]</scope>
    <source>
        <strain evidence="4">wild</strain>
    </source>
</reference>
<dbReference type="EMBL" id="CACVKT020010330">
    <property type="protein sequence ID" value="CAC5425952.1"/>
    <property type="molecule type" value="Genomic_DNA"/>
</dbReference>
<keyword evidence="4" id="KW-1185">Reference proteome</keyword>
<proteinExistence type="predicted"/>
<feature type="transmembrane region" description="Helical" evidence="1">
    <location>
        <begin position="513"/>
        <end position="539"/>
    </location>
</feature>
<keyword evidence="2" id="KW-0732">Signal</keyword>
<gene>
    <name evidence="3" type="ORF">MCOR_57716</name>
</gene>
<feature type="signal peptide" evidence="2">
    <location>
        <begin position="1"/>
        <end position="15"/>
    </location>
</feature>
<keyword evidence="1" id="KW-1133">Transmembrane helix</keyword>
<feature type="transmembrane region" description="Helical" evidence="1">
    <location>
        <begin position="299"/>
        <end position="318"/>
    </location>
</feature>
<name>A0A6J8F1H2_MYTCO</name>
<dbReference type="OrthoDB" id="6087899at2759"/>
<evidence type="ECO:0000256" key="1">
    <source>
        <dbReference type="SAM" id="Phobius"/>
    </source>
</evidence>
<feature type="transmembrane region" description="Helical" evidence="1">
    <location>
        <begin position="215"/>
        <end position="233"/>
    </location>
</feature>
<keyword evidence="1" id="KW-0472">Membrane</keyword>
<protein>
    <submittedName>
        <fullName evidence="3">Uncharacterized protein</fullName>
    </submittedName>
</protein>
<sequence length="601" mass="69873">MAPFIVLLFLSSVCATQSYIDEWNGCKFQIEDESAEYFTKWVKILQGMLAHIKFKFYDKTFNATDEVLFPDRWMWTFVPPGGGKFYISWPVDYFVYSFGLLDTHSLKYPVTLYVKTDPENCSILFGGNHTIHEISNALYNMSEYYLFKLNDLYEYSYWCYITTNSKFRDSTWYMLNQYLGVPLQLFGYKCCRNFVEKREAICDIRNENIWNIYQLLPYYIGIIVMAYFPLVVVKIGKHAIDSGEELENSGTELLSLETKDTDFLFLKQRGPISISKLLFGLFGLGDRHPLLVSRIRRTMFVWFTPIIVYVFLLVYHGLGQNLIKEIVKHKIPCGFMSLLGGFTESRDLFLPMFGGPVISLILYNIVGLIVILVPVDLAKILELGLPADTKPFSTLLMLDVATIEKFSKKHCRNFKFENDYQALLELTIKASEKLVKVKIATELLDHKAKNNSGCCATECLALTNTIPLGMSYESLSIQYGFQNEYVLYKGQVPGVRKDLFEYIIDKFRPVHIAFFHIIIQILCVQVLVLVSIIFISRYIKNFTSDESNEVLNVMSVVVVTMFPNLIRLLFVRLHNKHVRKRKIRQRVMDFWEKKKKFVMEN</sequence>
<dbReference type="Proteomes" id="UP000507470">
    <property type="component" value="Unassembled WGS sequence"/>
</dbReference>
<evidence type="ECO:0000313" key="4">
    <source>
        <dbReference type="Proteomes" id="UP000507470"/>
    </source>
</evidence>
<accession>A0A6J8F1H2</accession>
<evidence type="ECO:0000256" key="2">
    <source>
        <dbReference type="SAM" id="SignalP"/>
    </source>
</evidence>
<feature type="transmembrane region" description="Helical" evidence="1">
    <location>
        <begin position="348"/>
        <end position="373"/>
    </location>
</feature>
<dbReference type="AlphaFoldDB" id="A0A6J8F1H2"/>
<keyword evidence="1" id="KW-0812">Transmembrane</keyword>
<feature type="transmembrane region" description="Helical" evidence="1">
    <location>
        <begin position="551"/>
        <end position="571"/>
    </location>
</feature>
<feature type="chain" id="PRO_5027119405" evidence="2">
    <location>
        <begin position="16"/>
        <end position="601"/>
    </location>
</feature>
<organism evidence="3 4">
    <name type="scientific">Mytilus coruscus</name>
    <name type="common">Sea mussel</name>
    <dbReference type="NCBI Taxonomy" id="42192"/>
    <lineage>
        <taxon>Eukaryota</taxon>
        <taxon>Metazoa</taxon>
        <taxon>Spiralia</taxon>
        <taxon>Lophotrochozoa</taxon>
        <taxon>Mollusca</taxon>
        <taxon>Bivalvia</taxon>
        <taxon>Autobranchia</taxon>
        <taxon>Pteriomorphia</taxon>
        <taxon>Mytilida</taxon>
        <taxon>Mytiloidea</taxon>
        <taxon>Mytilidae</taxon>
        <taxon>Mytilinae</taxon>
        <taxon>Mytilus</taxon>
    </lineage>
</organism>
<evidence type="ECO:0000313" key="3">
    <source>
        <dbReference type="EMBL" id="CAC5425952.1"/>
    </source>
</evidence>